<feature type="non-terminal residue" evidence="3">
    <location>
        <position position="1"/>
    </location>
</feature>
<dbReference type="SUPFAM" id="SSF52518">
    <property type="entry name" value="Thiamin diphosphate-binding fold (THDP-binding)"/>
    <property type="match status" value="1"/>
</dbReference>
<dbReference type="SUPFAM" id="SSF52922">
    <property type="entry name" value="TK C-terminal domain-like"/>
    <property type="match status" value="1"/>
</dbReference>
<dbReference type="InterPro" id="IPR050722">
    <property type="entry name" value="Pyruvate:ferred/Flavod_OxRd"/>
</dbReference>
<sequence>ISQKKFPLTIHVSAHNYDDNLENLNDYSNIHLVRDMGIGIINSYSTQEIHDIALITHLVSISTKSPYLHIFDGVKTAHEFSGRLSRPSTSDVVDIFEKVASKVGKVIGRQYHAFEYVGSPKAETLLIVSGRETTLVKEAVKRISQKNSKIGAIVIRVYRPWSEKYLLKLLPKTTKRIAVLEQVSSDDDHLCAGPSLFSDVAASLSGIWTNSSGSYPELVDVKCPAKIFDFHVNLLIKKLETGGVVNFNEILSNNTVDHQPVSTGVTQCIFWDAESQETLLSSQHIAHILAHHTPLY</sequence>
<evidence type="ECO:0000313" key="3">
    <source>
        <dbReference type="EMBL" id="CAG8773233.1"/>
    </source>
</evidence>
<evidence type="ECO:0000259" key="2">
    <source>
        <dbReference type="Pfam" id="PF01855"/>
    </source>
</evidence>
<accession>A0A9N9JAQ5</accession>
<evidence type="ECO:0000256" key="1">
    <source>
        <dbReference type="ARBA" id="ARBA00023002"/>
    </source>
</evidence>
<dbReference type="Gene3D" id="3.40.50.920">
    <property type="match status" value="1"/>
</dbReference>
<feature type="non-terminal residue" evidence="3">
    <location>
        <position position="296"/>
    </location>
</feature>
<reference evidence="3" key="1">
    <citation type="submission" date="2021-06" db="EMBL/GenBank/DDBJ databases">
        <authorList>
            <person name="Kallberg Y."/>
            <person name="Tangrot J."/>
            <person name="Rosling A."/>
        </authorList>
    </citation>
    <scope>NUCLEOTIDE SEQUENCE</scope>
    <source>
        <strain evidence="3">CL551</strain>
    </source>
</reference>
<dbReference type="Gene3D" id="3.40.50.970">
    <property type="match status" value="1"/>
</dbReference>
<name>A0A9N9JAQ5_9GLOM</name>
<evidence type="ECO:0000313" key="4">
    <source>
        <dbReference type="Proteomes" id="UP000789342"/>
    </source>
</evidence>
<dbReference type="InterPro" id="IPR029061">
    <property type="entry name" value="THDP-binding"/>
</dbReference>
<organism evidence="3 4">
    <name type="scientific">Acaulospora morrowiae</name>
    <dbReference type="NCBI Taxonomy" id="94023"/>
    <lineage>
        <taxon>Eukaryota</taxon>
        <taxon>Fungi</taxon>
        <taxon>Fungi incertae sedis</taxon>
        <taxon>Mucoromycota</taxon>
        <taxon>Glomeromycotina</taxon>
        <taxon>Glomeromycetes</taxon>
        <taxon>Diversisporales</taxon>
        <taxon>Acaulosporaceae</taxon>
        <taxon>Acaulospora</taxon>
    </lineage>
</organism>
<dbReference type="GO" id="GO:0006979">
    <property type="term" value="P:response to oxidative stress"/>
    <property type="evidence" value="ECO:0007669"/>
    <property type="project" value="TreeGrafter"/>
</dbReference>
<dbReference type="EMBL" id="CAJVPV010047828">
    <property type="protein sequence ID" value="CAG8773233.1"/>
    <property type="molecule type" value="Genomic_DNA"/>
</dbReference>
<dbReference type="InterPro" id="IPR002880">
    <property type="entry name" value="Pyrv_Fd/Flavodoxin_OxRdtase_N"/>
</dbReference>
<protein>
    <submittedName>
        <fullName evidence="3">11239_t:CDS:1</fullName>
    </submittedName>
</protein>
<dbReference type="OrthoDB" id="1856718at2759"/>
<keyword evidence="1" id="KW-0560">Oxidoreductase</keyword>
<dbReference type="InterPro" id="IPR009014">
    <property type="entry name" value="Transketo_C/PFOR_II"/>
</dbReference>
<dbReference type="GO" id="GO:0016491">
    <property type="term" value="F:oxidoreductase activity"/>
    <property type="evidence" value="ECO:0007669"/>
    <property type="project" value="UniProtKB-KW"/>
</dbReference>
<dbReference type="PANTHER" id="PTHR32154">
    <property type="entry name" value="PYRUVATE-FLAVODOXIN OXIDOREDUCTASE-RELATED"/>
    <property type="match status" value="1"/>
</dbReference>
<gene>
    <name evidence="3" type="ORF">AMORRO_LOCUS16727</name>
</gene>
<dbReference type="AlphaFoldDB" id="A0A9N9JAQ5"/>
<feature type="domain" description="Pyruvate flavodoxin/ferredoxin oxidoreductase pyrimidine binding" evidence="2">
    <location>
        <begin position="4"/>
        <end position="81"/>
    </location>
</feature>
<keyword evidence="4" id="KW-1185">Reference proteome</keyword>
<proteinExistence type="predicted"/>
<comment type="caution">
    <text evidence="3">The sequence shown here is derived from an EMBL/GenBank/DDBJ whole genome shotgun (WGS) entry which is preliminary data.</text>
</comment>
<dbReference type="PANTHER" id="PTHR32154:SF0">
    <property type="entry name" value="PYRUVATE-FLAVODOXIN OXIDOREDUCTASE-RELATED"/>
    <property type="match status" value="1"/>
</dbReference>
<dbReference type="Pfam" id="PF01855">
    <property type="entry name" value="POR_N"/>
    <property type="match status" value="1"/>
</dbReference>
<dbReference type="Proteomes" id="UP000789342">
    <property type="component" value="Unassembled WGS sequence"/>
</dbReference>